<dbReference type="STRING" id="1834191.A5886_002623"/>
<reference evidence="1 2" key="1">
    <citation type="submission" date="2017-05" db="EMBL/GenBank/DDBJ databases">
        <title>The Genome Sequence of Enterococcus sp. 8G7_MSG3316.</title>
        <authorList>
            <consortium name="The Broad Institute Genomics Platform"/>
            <consortium name="The Broad Institute Genomic Center for Infectious Diseases"/>
            <person name="Earl A."/>
            <person name="Manson A."/>
            <person name="Schwartman J."/>
            <person name="Gilmore M."/>
            <person name="Abouelleil A."/>
            <person name="Cao P."/>
            <person name="Chapman S."/>
            <person name="Cusick C."/>
            <person name="Shea T."/>
            <person name="Young S."/>
            <person name="Neafsey D."/>
            <person name="Nusbaum C."/>
            <person name="Birren B."/>
        </authorList>
    </citation>
    <scope>NUCLEOTIDE SEQUENCE [LARGE SCALE GENOMIC DNA]</scope>
    <source>
        <strain evidence="1 2">8G7_MSG3316</strain>
    </source>
</reference>
<name>A0A242AA85_9ENTE</name>
<proteinExistence type="predicted"/>
<gene>
    <name evidence="1" type="ORF">A5886_002623</name>
</gene>
<dbReference type="AlphaFoldDB" id="A0A242AA85"/>
<dbReference type="Proteomes" id="UP000195043">
    <property type="component" value="Unassembled WGS sequence"/>
</dbReference>
<dbReference type="EMBL" id="NGKU01000001">
    <property type="protein sequence ID" value="OTN77523.1"/>
    <property type="molecule type" value="Genomic_DNA"/>
</dbReference>
<evidence type="ECO:0000313" key="1">
    <source>
        <dbReference type="EMBL" id="OTN77523.1"/>
    </source>
</evidence>
<keyword evidence="2" id="KW-1185">Reference proteome</keyword>
<protein>
    <submittedName>
        <fullName evidence="1">Uncharacterized protein</fullName>
    </submittedName>
</protein>
<accession>A0A242AA85</accession>
<comment type="caution">
    <text evidence="1">The sequence shown here is derived from an EMBL/GenBank/DDBJ whole genome shotgun (WGS) entry which is preliminary data.</text>
</comment>
<dbReference type="RefSeq" id="WP_086275538.1">
    <property type="nucleotide sequence ID" value="NZ_NGKU01000001.1"/>
</dbReference>
<evidence type="ECO:0000313" key="2">
    <source>
        <dbReference type="Proteomes" id="UP000195043"/>
    </source>
</evidence>
<dbReference type="OrthoDB" id="2222210at2"/>
<sequence length="114" mass="12914">MNIIERLFKKAHKKDSLSNKDDKITVSRISDSTSSEKWEELPAYIPAAPEDYQTVSLIATALAAEYYQKSQFRIKKIEERNPEVKLVALISSCIGAGNADYSQLTIKKVSKKYK</sequence>
<organism evidence="1 2">
    <name type="scientific">Candidatus Enterococcus testudinis</name>
    <dbReference type="NCBI Taxonomy" id="1834191"/>
    <lineage>
        <taxon>Bacteria</taxon>
        <taxon>Bacillati</taxon>
        <taxon>Bacillota</taxon>
        <taxon>Bacilli</taxon>
        <taxon>Lactobacillales</taxon>
        <taxon>Enterococcaceae</taxon>
        <taxon>Enterococcus</taxon>
    </lineage>
</organism>